<protein>
    <submittedName>
        <fullName evidence="1">Nucleoside triphosphate pyrophosphohydrolase</fullName>
    </submittedName>
</protein>
<accession>A0A8S5LFB6</accession>
<dbReference type="CDD" id="cd11539">
    <property type="entry name" value="NTP-PPase_u2"/>
    <property type="match status" value="1"/>
</dbReference>
<reference evidence="1" key="1">
    <citation type="journal article" date="2021" name="Proc. Natl. Acad. Sci. U.S.A.">
        <title>A Catalog of Tens of Thousands of Viruses from Human Metagenomes Reveals Hidden Associations with Chronic Diseases.</title>
        <authorList>
            <person name="Tisza M.J."/>
            <person name="Buck C.B."/>
        </authorList>
    </citation>
    <scope>NUCLEOTIDE SEQUENCE</scope>
    <source>
        <strain evidence="1">CtABi4</strain>
    </source>
</reference>
<dbReference type="EMBL" id="BK014705">
    <property type="protein sequence ID" value="DAD68610.1"/>
    <property type="molecule type" value="Genomic_DNA"/>
</dbReference>
<sequence>MTAKETMYKAINTYGVENQMIKTVEELSELSQALCKSLIRLNYTKEKISLEDDLKSVDNIFEEMADVEIMLEQCKIMFQCDKEVNK</sequence>
<proteinExistence type="predicted"/>
<evidence type="ECO:0000313" key="1">
    <source>
        <dbReference type="EMBL" id="DAD68610.1"/>
    </source>
</evidence>
<organism evidence="1">
    <name type="scientific">Siphoviridae sp. ctABi4</name>
    <dbReference type="NCBI Taxonomy" id="2823566"/>
    <lineage>
        <taxon>Viruses</taxon>
        <taxon>Duplodnaviria</taxon>
        <taxon>Heunggongvirae</taxon>
        <taxon>Uroviricota</taxon>
        <taxon>Caudoviricetes</taxon>
    </lineage>
</organism>
<name>A0A8S5LFB6_9CAUD</name>